<gene>
    <name evidence="2" type="ORF">VRU49_10525</name>
</gene>
<evidence type="ECO:0000313" key="3">
    <source>
        <dbReference type="Proteomes" id="UP001337681"/>
    </source>
</evidence>
<feature type="chain" id="PRO_5046197868" description="GLPGLI family protein" evidence="1">
    <location>
        <begin position="24"/>
        <end position="210"/>
    </location>
</feature>
<sequence length="210" mass="24352">MMSKLKFSIFTLTLLCITQFAFSQKKINEGIAFYNITFEIEKQTYNSERNIFFNEHISRMEAHTELGSLYVFNDLINDTGMILSDFENVDENVAAIMTKEFISMRRASEPKYSNFIRTNEKQIINGFNCEKYSFKNEQGESQTIWVTTDIEIPANDITRLYPVKGTVVKFTSKYGEATLAKVLEEKTDLKKELKIPEGYKEIKPEEFFGG</sequence>
<evidence type="ECO:0000313" key="2">
    <source>
        <dbReference type="EMBL" id="MEE1885851.1"/>
    </source>
</evidence>
<keyword evidence="1" id="KW-0732">Signal</keyword>
<evidence type="ECO:0008006" key="4">
    <source>
        <dbReference type="Google" id="ProtNLM"/>
    </source>
</evidence>
<evidence type="ECO:0000256" key="1">
    <source>
        <dbReference type="SAM" id="SignalP"/>
    </source>
</evidence>
<organism evidence="2 3">
    <name type="scientific">Pedobacter flavus</name>
    <dbReference type="NCBI Taxonomy" id="3113906"/>
    <lineage>
        <taxon>Bacteria</taxon>
        <taxon>Pseudomonadati</taxon>
        <taxon>Bacteroidota</taxon>
        <taxon>Sphingobacteriia</taxon>
        <taxon>Sphingobacteriales</taxon>
        <taxon>Sphingobacteriaceae</taxon>
        <taxon>Pedobacter</taxon>
    </lineage>
</organism>
<proteinExistence type="predicted"/>
<dbReference type="Proteomes" id="UP001337681">
    <property type="component" value="Unassembled WGS sequence"/>
</dbReference>
<accession>A0ABU7H3H4</accession>
<dbReference type="EMBL" id="JAZDQU010000002">
    <property type="protein sequence ID" value="MEE1885851.1"/>
    <property type="molecule type" value="Genomic_DNA"/>
</dbReference>
<name>A0ABU7H3H4_9SPHI</name>
<keyword evidence="3" id="KW-1185">Reference proteome</keyword>
<dbReference type="RefSeq" id="WP_330146743.1">
    <property type="nucleotide sequence ID" value="NZ_JAZDQU010000002.1"/>
</dbReference>
<feature type="signal peptide" evidence="1">
    <location>
        <begin position="1"/>
        <end position="23"/>
    </location>
</feature>
<reference evidence="2 3" key="1">
    <citation type="submission" date="2024-01" db="EMBL/GenBank/DDBJ databases">
        <title>Pedobacter sp. nov., isolated from oil-contaminated soil.</title>
        <authorList>
            <person name="Le N.T.T."/>
        </authorList>
    </citation>
    <scope>NUCLEOTIDE SEQUENCE [LARGE SCALE GENOMIC DNA]</scope>
    <source>
        <strain evidence="2 3">VNH31</strain>
    </source>
</reference>
<protein>
    <recommendedName>
        <fullName evidence="4">GLPGLI family protein</fullName>
    </recommendedName>
</protein>
<comment type="caution">
    <text evidence="2">The sequence shown here is derived from an EMBL/GenBank/DDBJ whole genome shotgun (WGS) entry which is preliminary data.</text>
</comment>